<accession>A0A6D2J7Q9</accession>
<dbReference type="InterPro" id="IPR050796">
    <property type="entry name" value="SCF_F-box_component"/>
</dbReference>
<dbReference type="Proteomes" id="UP000467841">
    <property type="component" value="Unassembled WGS sequence"/>
</dbReference>
<dbReference type="OrthoDB" id="1938527at2759"/>
<sequence>MHGNPSLEVIGKLSLNDSHSNTAQINIGQVSYCDGLLLCTIQNNTRRIVVWNPCTGQTKWIHVGDHYEPWESSTYTLGSYQDNRSRNSSYKILRCIDIHYQEFEICDINSNSWRTLDGPDINLFQRQSVYLKGKTYWLASDRNERNILGFLVSFDYTREIFECLSLEPLQIHSFVGESGDDVVLSVVREEKLSLLLQNQYKLRKQIWVTNKIDETTEVTWIKILDYIGDYSIGKRYFFVDEEKRAVLMCCEDWGRYNGISKYIYIVGEEENKILAEVDFGAPASSWPRLYNYVPSFVQIHLPGRKRKRCD</sequence>
<dbReference type="AlphaFoldDB" id="A0A6D2J7Q9"/>
<evidence type="ECO:0000313" key="2">
    <source>
        <dbReference type="EMBL" id="CAA7033089.1"/>
    </source>
</evidence>
<dbReference type="InterPro" id="IPR017451">
    <property type="entry name" value="F-box-assoc_interact_dom"/>
</dbReference>
<keyword evidence="3" id="KW-1185">Reference proteome</keyword>
<dbReference type="InterPro" id="IPR006527">
    <property type="entry name" value="F-box-assoc_dom_typ1"/>
</dbReference>
<dbReference type="PANTHER" id="PTHR31672">
    <property type="entry name" value="BNACNNG10540D PROTEIN"/>
    <property type="match status" value="1"/>
</dbReference>
<evidence type="ECO:0000313" key="3">
    <source>
        <dbReference type="Proteomes" id="UP000467841"/>
    </source>
</evidence>
<reference evidence="2" key="1">
    <citation type="submission" date="2020-01" db="EMBL/GenBank/DDBJ databases">
        <authorList>
            <person name="Mishra B."/>
        </authorList>
    </citation>
    <scope>NUCLEOTIDE SEQUENCE [LARGE SCALE GENOMIC DNA]</scope>
</reference>
<dbReference type="EMBL" id="CACVBM020001129">
    <property type="protein sequence ID" value="CAA7033089.1"/>
    <property type="molecule type" value="Genomic_DNA"/>
</dbReference>
<evidence type="ECO:0000259" key="1">
    <source>
        <dbReference type="Pfam" id="PF07734"/>
    </source>
</evidence>
<dbReference type="Pfam" id="PF07734">
    <property type="entry name" value="FBA_1"/>
    <property type="match status" value="1"/>
</dbReference>
<protein>
    <recommendedName>
        <fullName evidence="1">F-box associated beta-propeller type 1 domain-containing protein</fullName>
    </recommendedName>
</protein>
<proteinExistence type="predicted"/>
<organism evidence="2 3">
    <name type="scientific">Microthlaspi erraticum</name>
    <dbReference type="NCBI Taxonomy" id="1685480"/>
    <lineage>
        <taxon>Eukaryota</taxon>
        <taxon>Viridiplantae</taxon>
        <taxon>Streptophyta</taxon>
        <taxon>Embryophyta</taxon>
        <taxon>Tracheophyta</taxon>
        <taxon>Spermatophyta</taxon>
        <taxon>Magnoliopsida</taxon>
        <taxon>eudicotyledons</taxon>
        <taxon>Gunneridae</taxon>
        <taxon>Pentapetalae</taxon>
        <taxon>rosids</taxon>
        <taxon>malvids</taxon>
        <taxon>Brassicales</taxon>
        <taxon>Brassicaceae</taxon>
        <taxon>Coluteocarpeae</taxon>
        <taxon>Microthlaspi</taxon>
    </lineage>
</organism>
<gene>
    <name evidence="2" type="ORF">MERR_LOCUS20324</name>
</gene>
<feature type="domain" description="F-box associated beta-propeller type 1" evidence="1">
    <location>
        <begin position="3"/>
        <end position="299"/>
    </location>
</feature>
<dbReference type="PANTHER" id="PTHR31672:SF13">
    <property type="entry name" value="F-BOX PROTEIN CPR30-LIKE"/>
    <property type="match status" value="1"/>
</dbReference>
<comment type="caution">
    <text evidence="2">The sequence shown here is derived from an EMBL/GenBank/DDBJ whole genome shotgun (WGS) entry which is preliminary data.</text>
</comment>
<name>A0A6D2J7Q9_9BRAS</name>
<dbReference type="NCBIfam" id="TIGR01640">
    <property type="entry name" value="F_box_assoc_1"/>
    <property type="match status" value="1"/>
</dbReference>